<accession>A0ABZ1BZV6</accession>
<reference evidence="9 10" key="1">
    <citation type="journal article" date="2024" name="Front. Microbiol.">
        <title>Novel thermophilic genera Geochorda gen. nov. and Carboxydochorda gen. nov. from the deep terrestrial subsurface reveal the ecophysiological diversity in the class Limnochordia.</title>
        <authorList>
            <person name="Karnachuk O.V."/>
            <person name="Lukina A.P."/>
            <person name="Avakyan M.R."/>
            <person name="Kadnikov V.V."/>
            <person name="Begmatov S."/>
            <person name="Beletsky A.V."/>
            <person name="Vlasova K.G."/>
            <person name="Novikov A.A."/>
            <person name="Shcherbakova V.A."/>
            <person name="Mardanov A.V."/>
            <person name="Ravin N.V."/>
        </authorList>
    </citation>
    <scope>NUCLEOTIDE SEQUENCE [LARGE SCALE GENOMIC DNA]</scope>
    <source>
        <strain evidence="9 10">L945</strain>
    </source>
</reference>
<evidence type="ECO:0000256" key="6">
    <source>
        <dbReference type="ARBA" id="ARBA00023136"/>
    </source>
</evidence>
<keyword evidence="3" id="KW-1003">Cell membrane</keyword>
<evidence type="ECO:0000256" key="1">
    <source>
        <dbReference type="ARBA" id="ARBA00004651"/>
    </source>
</evidence>
<protein>
    <submittedName>
        <fullName evidence="9">Carbohydrate ABC transporter permease</fullName>
    </submittedName>
</protein>
<feature type="transmembrane region" description="Helical" evidence="7">
    <location>
        <begin position="138"/>
        <end position="159"/>
    </location>
</feature>
<dbReference type="Proteomes" id="UP001332192">
    <property type="component" value="Chromosome"/>
</dbReference>
<dbReference type="InterPro" id="IPR035906">
    <property type="entry name" value="MetI-like_sf"/>
</dbReference>
<keyword evidence="5 7" id="KW-1133">Transmembrane helix</keyword>
<dbReference type="InterPro" id="IPR000515">
    <property type="entry name" value="MetI-like"/>
</dbReference>
<organism evidence="9 10">
    <name type="scientific">Carboxydichorda subterranea</name>
    <dbReference type="NCBI Taxonomy" id="3109565"/>
    <lineage>
        <taxon>Bacteria</taxon>
        <taxon>Bacillati</taxon>
        <taxon>Bacillota</taxon>
        <taxon>Limnochordia</taxon>
        <taxon>Limnochordales</taxon>
        <taxon>Geochordaceae</taxon>
        <taxon>Carboxydichorda</taxon>
    </lineage>
</organism>
<evidence type="ECO:0000256" key="5">
    <source>
        <dbReference type="ARBA" id="ARBA00022989"/>
    </source>
</evidence>
<dbReference type="PANTHER" id="PTHR43744:SF12">
    <property type="entry name" value="ABC TRANSPORTER PERMEASE PROTEIN MG189-RELATED"/>
    <property type="match status" value="1"/>
</dbReference>
<feature type="transmembrane region" description="Helical" evidence="7">
    <location>
        <begin position="171"/>
        <end position="192"/>
    </location>
</feature>
<feature type="domain" description="ABC transmembrane type-1" evidence="8">
    <location>
        <begin position="103"/>
        <end position="297"/>
    </location>
</feature>
<dbReference type="EMBL" id="CP141615">
    <property type="protein sequence ID" value="WRP18153.1"/>
    <property type="molecule type" value="Genomic_DNA"/>
</dbReference>
<dbReference type="Gene3D" id="1.10.3720.10">
    <property type="entry name" value="MetI-like"/>
    <property type="match status" value="1"/>
</dbReference>
<evidence type="ECO:0000259" key="8">
    <source>
        <dbReference type="PROSITE" id="PS50928"/>
    </source>
</evidence>
<dbReference type="SUPFAM" id="SSF161098">
    <property type="entry name" value="MetI-like"/>
    <property type="match status" value="1"/>
</dbReference>
<feature type="transmembrane region" description="Helical" evidence="7">
    <location>
        <begin position="40"/>
        <end position="61"/>
    </location>
</feature>
<evidence type="ECO:0000313" key="9">
    <source>
        <dbReference type="EMBL" id="WRP18153.1"/>
    </source>
</evidence>
<evidence type="ECO:0000313" key="10">
    <source>
        <dbReference type="Proteomes" id="UP001332192"/>
    </source>
</evidence>
<feature type="transmembrane region" description="Helical" evidence="7">
    <location>
        <begin position="212"/>
        <end position="236"/>
    </location>
</feature>
<dbReference type="RefSeq" id="WP_324717424.1">
    <property type="nucleotide sequence ID" value="NZ_CP141615.1"/>
</dbReference>
<gene>
    <name evidence="9" type="ORF">U7230_03870</name>
</gene>
<name>A0ABZ1BZV6_9FIRM</name>
<evidence type="ECO:0000256" key="2">
    <source>
        <dbReference type="ARBA" id="ARBA00022448"/>
    </source>
</evidence>
<keyword evidence="10" id="KW-1185">Reference proteome</keyword>
<comment type="subcellular location">
    <subcellularLocation>
        <location evidence="1 7">Cell membrane</location>
        <topology evidence="1 7">Multi-pass membrane protein</topology>
    </subcellularLocation>
</comment>
<evidence type="ECO:0000256" key="4">
    <source>
        <dbReference type="ARBA" id="ARBA00022692"/>
    </source>
</evidence>
<dbReference type="PROSITE" id="PS50928">
    <property type="entry name" value="ABC_TM1"/>
    <property type="match status" value="1"/>
</dbReference>
<sequence length="312" mass="34522">MGGQRPEVANNSITKPLLVRESLPDRTRLRSEVRHASQGLWAVVLGTAALYFVFPFYWLVIAMTKTNSSLFGSFGLWFSDPFALFDNVRTVLSYQDGIYAVWTANSFLYSGVTAALASLVASLAGYALAKYRFRGREAVFGAVLVSLMIPSTALVLPLFLILRQLGWINSYWAIIVPSVANPFGTFLMRMYIRDSIPDDLLDAARVDGASELRIFSGIVLRLIGPGIATLFLLTFVGTWNNFFLPLVALNDPKYFPLTVGLATWNAASTFGRELLYNVVITGTVLSVVPLVVLFFFLQRYWQSGLTIGSLRG</sequence>
<feature type="transmembrane region" description="Helical" evidence="7">
    <location>
        <begin position="274"/>
        <end position="297"/>
    </location>
</feature>
<dbReference type="Pfam" id="PF00528">
    <property type="entry name" value="BPD_transp_1"/>
    <property type="match status" value="1"/>
</dbReference>
<keyword evidence="4 7" id="KW-0812">Transmembrane</keyword>
<evidence type="ECO:0000256" key="7">
    <source>
        <dbReference type="RuleBase" id="RU363032"/>
    </source>
</evidence>
<dbReference type="CDD" id="cd06261">
    <property type="entry name" value="TM_PBP2"/>
    <property type="match status" value="1"/>
</dbReference>
<feature type="transmembrane region" description="Helical" evidence="7">
    <location>
        <begin position="107"/>
        <end position="129"/>
    </location>
</feature>
<comment type="similarity">
    <text evidence="7">Belongs to the binding-protein-dependent transport system permease family.</text>
</comment>
<dbReference type="PANTHER" id="PTHR43744">
    <property type="entry name" value="ABC TRANSPORTER PERMEASE PROTEIN MG189-RELATED-RELATED"/>
    <property type="match status" value="1"/>
</dbReference>
<evidence type="ECO:0000256" key="3">
    <source>
        <dbReference type="ARBA" id="ARBA00022475"/>
    </source>
</evidence>
<keyword evidence="6 7" id="KW-0472">Membrane</keyword>
<keyword evidence="2 7" id="KW-0813">Transport</keyword>
<proteinExistence type="inferred from homology"/>